<dbReference type="PANTHER" id="PTHR41368">
    <property type="entry name" value="PROTEIN YGHO"/>
    <property type="match status" value="1"/>
</dbReference>
<dbReference type="InterPro" id="IPR016181">
    <property type="entry name" value="Acyl_CoA_acyltransferase"/>
</dbReference>
<sequence>MADQQQISVSPVNDKAALKAFVEIAYELNASDPAWVPPLRAEVYEMFNPAKNPFYGHATVQPMIARRGGKVVGRISAHIDHLALTQPASQGMGPGTGNFGMFEAADEDVARALLAAAEAWLRDQGMTRALGPLSLSIWDEPGLLTFGHDRPPIIMMGHHNAAYQGWIERAGYAPVKKLLSYELPIVEGFSPLVQRIVAAGRKNDRIRLRKVDKSRFDEDAAIILSILNDAWGQNWGFVPITDAEVAYIGKKLRPLVREDLIMIAEYDGRPVAFLMTLPDINTVIAPLKGSLFPFGWARVLWWLRKCRSPSVRVPLMGVVSDLQNSRMAAQLAFMLIETIRVEAVKHYGTVRGEIGWVLEDNQGMNAIADAIESKVNREYLIYEKTL</sequence>
<name>A0A2V3V3I5_9SPHN</name>
<dbReference type="RefSeq" id="WP_110298396.1">
    <property type="nucleotide sequence ID" value="NZ_QJJM01000005.1"/>
</dbReference>
<organism evidence="1 2">
    <name type="scientific">Blastomonas natatoria</name>
    <dbReference type="NCBI Taxonomy" id="34015"/>
    <lineage>
        <taxon>Bacteria</taxon>
        <taxon>Pseudomonadati</taxon>
        <taxon>Pseudomonadota</taxon>
        <taxon>Alphaproteobacteria</taxon>
        <taxon>Sphingomonadales</taxon>
        <taxon>Sphingomonadaceae</taxon>
        <taxon>Blastomonas</taxon>
    </lineage>
</organism>
<dbReference type="InterPro" id="IPR039968">
    <property type="entry name" value="BcerS-like"/>
</dbReference>
<comment type="caution">
    <text evidence="1">The sequence shown here is derived from an EMBL/GenBank/DDBJ whole genome shotgun (WGS) entry which is preliminary data.</text>
</comment>
<protein>
    <recommendedName>
        <fullName evidence="3">N-acetyltransferase domain-containing protein</fullName>
    </recommendedName>
</protein>
<evidence type="ECO:0000313" key="2">
    <source>
        <dbReference type="Proteomes" id="UP000248014"/>
    </source>
</evidence>
<evidence type="ECO:0000313" key="1">
    <source>
        <dbReference type="EMBL" id="PXW76352.1"/>
    </source>
</evidence>
<accession>A0A2V3V3I5</accession>
<reference evidence="1 2" key="1">
    <citation type="submission" date="2018-05" db="EMBL/GenBank/DDBJ databases">
        <title>Genomic Encyclopedia of Type Strains, Phase IV (KMG-IV): sequencing the most valuable type-strain genomes for metagenomic binning, comparative biology and taxonomic classification.</title>
        <authorList>
            <person name="Goeker M."/>
        </authorList>
    </citation>
    <scope>NUCLEOTIDE SEQUENCE [LARGE SCALE GENOMIC DNA]</scope>
    <source>
        <strain evidence="1 2">DSM 3183</strain>
    </source>
</reference>
<dbReference type="Proteomes" id="UP000248014">
    <property type="component" value="Unassembled WGS sequence"/>
</dbReference>
<proteinExistence type="predicted"/>
<keyword evidence="2" id="KW-1185">Reference proteome</keyword>
<dbReference type="PANTHER" id="PTHR41368:SF1">
    <property type="entry name" value="PROTEIN YGHO"/>
    <property type="match status" value="1"/>
</dbReference>
<gene>
    <name evidence="1" type="ORF">C7451_105124</name>
</gene>
<dbReference type="OrthoDB" id="9806005at2"/>
<evidence type="ECO:0008006" key="3">
    <source>
        <dbReference type="Google" id="ProtNLM"/>
    </source>
</evidence>
<dbReference type="EMBL" id="QJJM01000005">
    <property type="protein sequence ID" value="PXW76352.1"/>
    <property type="molecule type" value="Genomic_DNA"/>
</dbReference>
<dbReference type="Gene3D" id="3.40.630.30">
    <property type="match status" value="1"/>
</dbReference>
<dbReference type="AlphaFoldDB" id="A0A2V3V3I5"/>
<dbReference type="SUPFAM" id="SSF55729">
    <property type="entry name" value="Acyl-CoA N-acyltransferases (Nat)"/>
    <property type="match status" value="1"/>
</dbReference>